<dbReference type="PROSITE" id="PS51194">
    <property type="entry name" value="HELICASE_CTER"/>
    <property type="match status" value="1"/>
</dbReference>
<dbReference type="InterPro" id="IPR001650">
    <property type="entry name" value="Helicase_C-like"/>
</dbReference>
<dbReference type="KEGG" id="asan:AWM72_07465"/>
<feature type="region of interest" description="Disordered" evidence="6">
    <location>
        <begin position="375"/>
        <end position="450"/>
    </location>
</feature>
<dbReference type="CDD" id="cd00268">
    <property type="entry name" value="DEADc"/>
    <property type="match status" value="1"/>
</dbReference>
<dbReference type="GO" id="GO:0005829">
    <property type="term" value="C:cytosol"/>
    <property type="evidence" value="ECO:0007669"/>
    <property type="project" value="TreeGrafter"/>
</dbReference>
<dbReference type="InterPro" id="IPR014014">
    <property type="entry name" value="RNA_helicase_DEAD_Q_motif"/>
</dbReference>
<dbReference type="GO" id="GO:0003724">
    <property type="term" value="F:RNA helicase activity"/>
    <property type="evidence" value="ECO:0007669"/>
    <property type="project" value="InterPro"/>
</dbReference>
<dbReference type="InterPro" id="IPR027417">
    <property type="entry name" value="P-loop_NTPase"/>
</dbReference>
<evidence type="ECO:0000256" key="4">
    <source>
        <dbReference type="ARBA" id="ARBA00022840"/>
    </source>
</evidence>
<dbReference type="GO" id="GO:0016787">
    <property type="term" value="F:hydrolase activity"/>
    <property type="evidence" value="ECO:0007669"/>
    <property type="project" value="UniProtKB-KW"/>
</dbReference>
<feature type="domain" description="Helicase ATP-binding" evidence="7">
    <location>
        <begin position="32"/>
        <end position="204"/>
    </location>
</feature>
<evidence type="ECO:0000313" key="11">
    <source>
        <dbReference type="Proteomes" id="UP000069912"/>
    </source>
</evidence>
<dbReference type="Gene3D" id="3.40.50.300">
    <property type="entry name" value="P-loop containing nucleotide triphosphate hydrolases"/>
    <property type="match status" value="2"/>
</dbReference>
<dbReference type="PROSITE" id="PS51192">
    <property type="entry name" value="HELICASE_ATP_BIND_1"/>
    <property type="match status" value="1"/>
</dbReference>
<feature type="compositionally biased region" description="Basic and acidic residues" evidence="6">
    <location>
        <begin position="375"/>
        <end position="397"/>
    </location>
</feature>
<accession>A0A0X8FC85</accession>
<sequence length="450" mass="51921">MTFSDYNFAPYIEEAIQDLGFHEATPIQEEVIPLIQADKSLVAQSQTGSGKSHAFLLPLFDKLEDRDRTQLVITAPSRELGEQLYKNASQISQFAPFDLRIERAFGGTDTKRQAERLTHRAPHVIVGTPGRILDLVQQQLVNLHHCQHFVVDEADMTLDMGFLETVDQIASRMPEDLHMYVFSATIPEKLHPFLRKYMAAPEWVTIANEGLISPTIRNILLPVRGRKREDLLYEALTVGQPYLALVFANTIDKVDQVYEALRQRGLSVAKIHGDMSARDRRRVMRQIQQLDFQYVVATDLAARGIDIDGVSHVINYEIPHELEFFIHRVGRTGRQGLPGTAITFYEPDQQPAVEWLEKKGIQFEVMDLKNGEWRDVSHHDQSRQRKEHHQEETDHTVKGMIAKNKRKKVKPGYKKKLDRQIKKHKSTKAREKRRQQLRAQRKANKDRNSF</sequence>
<keyword evidence="11" id="KW-1185">Reference proteome</keyword>
<dbReference type="Pfam" id="PF00271">
    <property type="entry name" value="Helicase_C"/>
    <property type="match status" value="1"/>
</dbReference>
<gene>
    <name evidence="10" type="ORF">AWM72_07465</name>
</gene>
<dbReference type="SUPFAM" id="SSF52540">
    <property type="entry name" value="P-loop containing nucleoside triphosphate hydrolases"/>
    <property type="match status" value="1"/>
</dbReference>
<dbReference type="GeneID" id="92903902"/>
<feature type="domain" description="DEAD-box RNA helicase Q" evidence="9">
    <location>
        <begin position="1"/>
        <end position="29"/>
    </location>
</feature>
<dbReference type="SMART" id="SM00490">
    <property type="entry name" value="HELICc"/>
    <property type="match status" value="1"/>
</dbReference>
<evidence type="ECO:0000256" key="2">
    <source>
        <dbReference type="ARBA" id="ARBA00022801"/>
    </source>
</evidence>
<dbReference type="GO" id="GO:0033592">
    <property type="term" value="F:RNA strand annealing activity"/>
    <property type="evidence" value="ECO:0007669"/>
    <property type="project" value="TreeGrafter"/>
</dbReference>
<dbReference type="InterPro" id="IPR014001">
    <property type="entry name" value="Helicase_ATP-bd"/>
</dbReference>
<reference evidence="10 11" key="1">
    <citation type="journal article" date="2016" name="Genome Announc.">
        <title>Complete Genome Sequences of Aerococcus christensenii CCUG 28831T, Aerococcus sanguinicola CCUG 43001T, Aerococcus urinae CCUG 36881T, Aerococcus urinaeequi CCUG 28094T, Aerococcus urinaehominis CCUG 42038 BT, and Aerococcus viridans CCUG 4311T.</title>
        <authorList>
            <person name="Carkaci D."/>
            <person name="Dargis R."/>
            <person name="Nielsen X.C."/>
            <person name="Skovgaard O."/>
            <person name="Fuursted K."/>
            <person name="Christensen J.J."/>
        </authorList>
    </citation>
    <scope>NUCLEOTIDE SEQUENCE [LARGE SCALE GENOMIC DNA]</scope>
    <source>
        <strain evidence="10 11">CCUG43001</strain>
    </source>
</reference>
<dbReference type="AlphaFoldDB" id="A0A0X8FC85"/>
<reference evidence="11" key="2">
    <citation type="submission" date="2016-01" db="EMBL/GenBank/DDBJ databases">
        <title>Six Aerococcus type strain genome sequencing and assembly using PacBio and Illumina Hiseq.</title>
        <authorList>
            <person name="Carkaci D."/>
            <person name="Dargis R."/>
            <person name="Nielsen X.C."/>
            <person name="Skovgaard O."/>
            <person name="Fuursted K."/>
            <person name="Christensen J.J."/>
        </authorList>
    </citation>
    <scope>NUCLEOTIDE SEQUENCE [LARGE SCALE GENOMIC DNA]</scope>
    <source>
        <strain evidence="11">CCUG43001</strain>
    </source>
</reference>
<dbReference type="PANTHER" id="PTHR47963:SF1">
    <property type="entry name" value="DEAD-BOX ATP-DEPENDENT RNA HELICASE CSHB"/>
    <property type="match status" value="1"/>
</dbReference>
<keyword evidence="2" id="KW-0378">Hydrolase</keyword>
<dbReference type="GO" id="GO:0009409">
    <property type="term" value="P:response to cold"/>
    <property type="evidence" value="ECO:0007669"/>
    <property type="project" value="TreeGrafter"/>
</dbReference>
<feature type="domain" description="Helicase C-terminal" evidence="8">
    <location>
        <begin position="227"/>
        <end position="377"/>
    </location>
</feature>
<evidence type="ECO:0000313" key="10">
    <source>
        <dbReference type="EMBL" id="AMB94602.1"/>
    </source>
</evidence>
<dbReference type="EMBL" id="CP014160">
    <property type="protein sequence ID" value="AMB94602.1"/>
    <property type="molecule type" value="Genomic_DNA"/>
</dbReference>
<evidence type="ECO:0000259" key="9">
    <source>
        <dbReference type="PROSITE" id="PS51195"/>
    </source>
</evidence>
<dbReference type="Pfam" id="PF00270">
    <property type="entry name" value="DEAD"/>
    <property type="match status" value="1"/>
</dbReference>
<feature type="compositionally biased region" description="Basic residues" evidence="6">
    <location>
        <begin position="403"/>
        <end position="442"/>
    </location>
</feature>
<organism evidence="10 11">
    <name type="scientific">Aerococcus sanguinicola</name>
    <dbReference type="NCBI Taxonomy" id="119206"/>
    <lineage>
        <taxon>Bacteria</taxon>
        <taxon>Bacillati</taxon>
        <taxon>Bacillota</taxon>
        <taxon>Bacilli</taxon>
        <taxon>Lactobacillales</taxon>
        <taxon>Aerococcaceae</taxon>
        <taxon>Aerococcus</taxon>
    </lineage>
</organism>
<evidence type="ECO:0000256" key="6">
    <source>
        <dbReference type="SAM" id="MobiDB-lite"/>
    </source>
</evidence>
<evidence type="ECO:0000259" key="7">
    <source>
        <dbReference type="PROSITE" id="PS51192"/>
    </source>
</evidence>
<keyword evidence="3 10" id="KW-0347">Helicase</keyword>
<dbReference type="PROSITE" id="PS51195">
    <property type="entry name" value="Q_MOTIF"/>
    <property type="match status" value="1"/>
</dbReference>
<dbReference type="SMART" id="SM00487">
    <property type="entry name" value="DEXDc"/>
    <property type="match status" value="1"/>
</dbReference>
<evidence type="ECO:0000256" key="3">
    <source>
        <dbReference type="ARBA" id="ARBA00022806"/>
    </source>
</evidence>
<keyword evidence="4" id="KW-0067">ATP-binding</keyword>
<dbReference type="CDD" id="cd18787">
    <property type="entry name" value="SF2_C_DEAD"/>
    <property type="match status" value="1"/>
</dbReference>
<evidence type="ECO:0000256" key="1">
    <source>
        <dbReference type="ARBA" id="ARBA00022741"/>
    </source>
</evidence>
<protein>
    <submittedName>
        <fullName evidence="10">DEAD/DEAH box helicase</fullName>
    </submittedName>
</protein>
<name>A0A0X8FC85_9LACT</name>
<dbReference type="InterPro" id="IPR044742">
    <property type="entry name" value="DEAD/DEAH_RhlB"/>
</dbReference>
<dbReference type="GO" id="GO:0005524">
    <property type="term" value="F:ATP binding"/>
    <property type="evidence" value="ECO:0007669"/>
    <property type="project" value="UniProtKB-KW"/>
</dbReference>
<feature type="short sequence motif" description="Q motif" evidence="5">
    <location>
        <begin position="1"/>
        <end position="29"/>
    </location>
</feature>
<dbReference type="GO" id="GO:0005840">
    <property type="term" value="C:ribosome"/>
    <property type="evidence" value="ECO:0007669"/>
    <property type="project" value="TreeGrafter"/>
</dbReference>
<evidence type="ECO:0000259" key="8">
    <source>
        <dbReference type="PROSITE" id="PS51194"/>
    </source>
</evidence>
<dbReference type="InterPro" id="IPR050547">
    <property type="entry name" value="DEAD_box_RNA_helicases"/>
</dbReference>
<evidence type="ECO:0000256" key="5">
    <source>
        <dbReference type="PROSITE-ProRule" id="PRU00552"/>
    </source>
</evidence>
<keyword evidence="1" id="KW-0547">Nucleotide-binding</keyword>
<dbReference type="RefSeq" id="WP_067975648.1">
    <property type="nucleotide sequence ID" value="NZ_CP014160.1"/>
</dbReference>
<dbReference type="InterPro" id="IPR011545">
    <property type="entry name" value="DEAD/DEAH_box_helicase_dom"/>
</dbReference>
<dbReference type="Proteomes" id="UP000069912">
    <property type="component" value="Chromosome"/>
</dbReference>
<dbReference type="PANTHER" id="PTHR47963">
    <property type="entry name" value="DEAD-BOX ATP-DEPENDENT RNA HELICASE 47, MITOCHONDRIAL"/>
    <property type="match status" value="1"/>
</dbReference>
<proteinExistence type="predicted"/>